<dbReference type="Proteomes" id="UP000694867">
    <property type="component" value="Unplaced"/>
</dbReference>
<accession>A0AAJ7PAJ3</accession>
<dbReference type="KEGG" id="goe:108864713"/>
<feature type="coiled-coil region" evidence="1">
    <location>
        <begin position="98"/>
        <end position="203"/>
    </location>
</feature>
<keyword evidence="2" id="KW-1185">Reference proteome</keyword>
<organism evidence="2 3">
    <name type="scientific">Galendromus occidentalis</name>
    <name type="common">western predatory mite</name>
    <dbReference type="NCBI Taxonomy" id="34638"/>
    <lineage>
        <taxon>Eukaryota</taxon>
        <taxon>Metazoa</taxon>
        <taxon>Ecdysozoa</taxon>
        <taxon>Arthropoda</taxon>
        <taxon>Chelicerata</taxon>
        <taxon>Arachnida</taxon>
        <taxon>Acari</taxon>
        <taxon>Parasitiformes</taxon>
        <taxon>Mesostigmata</taxon>
        <taxon>Gamasina</taxon>
        <taxon>Phytoseioidea</taxon>
        <taxon>Phytoseiidae</taxon>
        <taxon>Typhlodrominae</taxon>
        <taxon>Galendromus</taxon>
    </lineage>
</organism>
<dbReference type="AlphaFoldDB" id="A0AAJ7PAJ3"/>
<dbReference type="RefSeq" id="XP_018496388.1">
    <property type="nucleotide sequence ID" value="XM_018640872.1"/>
</dbReference>
<evidence type="ECO:0000313" key="2">
    <source>
        <dbReference type="Proteomes" id="UP000694867"/>
    </source>
</evidence>
<protein>
    <submittedName>
        <fullName evidence="3">Uncharacterized protein LOC108864713</fullName>
    </submittedName>
</protein>
<proteinExistence type="predicted"/>
<sequence length="207" mass="24310">MAPRNWRRPLTHIYNDNHKYGASLYSGAIDDIEKRYRSSIRSTHFRSDRPDLMSQTIYHTSSIGSAGPASADIFIDEDAASLKSSKRDDTEDYNIKKCQELRLELESLTGRFQENEAKVKAETTSLRRQMNSEMRELCVLIDQAQRENDECHKILKRHSGRMLDLQQYCEELEKRLQETHEQLVSSQKRCQLLERDVEHMKERSTEE</sequence>
<keyword evidence="1" id="KW-0175">Coiled coil</keyword>
<dbReference type="GeneID" id="108864713"/>
<name>A0AAJ7PAJ3_9ACAR</name>
<evidence type="ECO:0000256" key="1">
    <source>
        <dbReference type="SAM" id="Coils"/>
    </source>
</evidence>
<reference evidence="3" key="1">
    <citation type="submission" date="2025-08" db="UniProtKB">
        <authorList>
            <consortium name="RefSeq"/>
        </authorList>
    </citation>
    <scope>IDENTIFICATION</scope>
</reference>
<gene>
    <name evidence="3" type="primary">LOC108864713</name>
</gene>
<evidence type="ECO:0000313" key="3">
    <source>
        <dbReference type="RefSeq" id="XP_018496388.1"/>
    </source>
</evidence>